<dbReference type="InterPro" id="IPR018618">
    <property type="entry name" value="GID4/10-like"/>
</dbReference>
<reference evidence="2" key="1">
    <citation type="submission" date="2013-12" db="EMBL/GenBank/DDBJ databases">
        <authorList>
            <person name="Genoscope - CEA"/>
        </authorList>
    </citation>
    <scope>NUCLEOTIDE SEQUENCE</scope>
    <source>
        <strain evidence="2">CBS 1993</strain>
    </source>
</reference>
<evidence type="ECO:0000256" key="1">
    <source>
        <dbReference type="ARBA" id="ARBA00061469"/>
    </source>
</evidence>
<dbReference type="AlphaFoldDB" id="W6MRP2"/>
<dbReference type="PANTHER" id="PTHR14534">
    <property type="entry name" value="VACUOLAR IMPORT AND DEGRADATION PROTEIN 24"/>
    <property type="match status" value="1"/>
</dbReference>
<proteinExistence type="inferred from homology"/>
<dbReference type="RefSeq" id="XP_022461376.1">
    <property type="nucleotide sequence ID" value="XM_022600567.1"/>
</dbReference>
<dbReference type="OrthoDB" id="62at2759"/>
<organism evidence="2 3">
    <name type="scientific">Kuraishia capsulata CBS 1993</name>
    <dbReference type="NCBI Taxonomy" id="1382522"/>
    <lineage>
        <taxon>Eukaryota</taxon>
        <taxon>Fungi</taxon>
        <taxon>Dikarya</taxon>
        <taxon>Ascomycota</taxon>
        <taxon>Saccharomycotina</taxon>
        <taxon>Pichiomycetes</taxon>
        <taxon>Pichiales</taxon>
        <taxon>Pichiaceae</taxon>
        <taxon>Kuraishia</taxon>
    </lineage>
</organism>
<keyword evidence="3" id="KW-1185">Reference proteome</keyword>
<dbReference type="HOGENOM" id="CLU_028759_2_2_1"/>
<dbReference type="PANTHER" id="PTHR14534:SF3">
    <property type="entry name" value="GID COMPLEX SUBUNIT 4 HOMOLOG"/>
    <property type="match status" value="1"/>
</dbReference>
<evidence type="ECO:0000313" key="3">
    <source>
        <dbReference type="Proteomes" id="UP000019384"/>
    </source>
</evidence>
<name>W6MRP2_9ASCO</name>
<accession>W6MRP2</accession>
<reference evidence="2" key="2">
    <citation type="submission" date="2014-02" db="EMBL/GenBank/DDBJ databases">
        <title>Complete DNA sequence of /Kuraishia capsulata/ illustrates novel genomic features among budding yeasts (/Saccharomycotina/).</title>
        <authorList>
            <person name="Morales L."/>
            <person name="Noel B."/>
            <person name="Porcel B."/>
            <person name="Marcet-Houben M."/>
            <person name="Hullo M-F."/>
            <person name="Sacerdot C."/>
            <person name="Tekaia F."/>
            <person name="Leh-Louis V."/>
            <person name="Despons L."/>
            <person name="Khanna V."/>
            <person name="Aury J-M."/>
            <person name="Barbe V."/>
            <person name="Couloux A."/>
            <person name="Labadie K."/>
            <person name="Pelletier E."/>
            <person name="Souciet J-L."/>
            <person name="Boekhout T."/>
            <person name="Gabaldon T."/>
            <person name="Wincker P."/>
            <person name="Dujon B."/>
        </authorList>
    </citation>
    <scope>NUCLEOTIDE SEQUENCE</scope>
    <source>
        <strain evidence="2">CBS 1993</strain>
    </source>
</reference>
<protein>
    <recommendedName>
        <fullName evidence="4">Vacuolar import and degradation protein 24</fullName>
    </recommendedName>
</protein>
<dbReference type="GO" id="GO:0007039">
    <property type="term" value="P:protein catabolic process in the vacuole"/>
    <property type="evidence" value="ECO:0007669"/>
    <property type="project" value="TreeGrafter"/>
</dbReference>
<evidence type="ECO:0008006" key="4">
    <source>
        <dbReference type="Google" id="ProtNLM"/>
    </source>
</evidence>
<evidence type="ECO:0000313" key="2">
    <source>
        <dbReference type="EMBL" id="CDK29389.1"/>
    </source>
</evidence>
<gene>
    <name evidence="2" type="ORF">KUCA_T00005377001</name>
</gene>
<dbReference type="Proteomes" id="UP000019384">
    <property type="component" value="Unassembled WGS sequence"/>
</dbReference>
<dbReference type="GO" id="GO:0045721">
    <property type="term" value="P:negative regulation of gluconeogenesis"/>
    <property type="evidence" value="ECO:0007669"/>
    <property type="project" value="TreeGrafter"/>
</dbReference>
<sequence>MCGFLTIHGLTELHPEITTFFKGEIVGPKFSFFTDRDSWGSNYRNDLQHWGRFPSFRKLDFNTENDSANEEIYRNYLNSEYLYMRWKEVFLVPDASVKDIRGASFAGFYYVCFNQLTGSVSGLYFHKCSVKFQQLELCHVPDGGCSASYEYQ</sequence>
<dbReference type="STRING" id="1382522.W6MRP2"/>
<dbReference type="EMBL" id="HG793130">
    <property type="protein sequence ID" value="CDK29389.1"/>
    <property type="molecule type" value="Genomic_DNA"/>
</dbReference>
<dbReference type="GO" id="GO:0005773">
    <property type="term" value="C:vacuole"/>
    <property type="evidence" value="ECO:0007669"/>
    <property type="project" value="GOC"/>
</dbReference>
<dbReference type="Pfam" id="PF09783">
    <property type="entry name" value="Vac_ImportDeg"/>
    <property type="match status" value="1"/>
</dbReference>
<dbReference type="GO" id="GO:0006623">
    <property type="term" value="P:protein targeting to vacuole"/>
    <property type="evidence" value="ECO:0007669"/>
    <property type="project" value="TreeGrafter"/>
</dbReference>
<dbReference type="GeneID" id="34522764"/>
<comment type="similarity">
    <text evidence="1">Belongs to the GID4/VID24 family.</text>
</comment>
<dbReference type="GO" id="GO:0034657">
    <property type="term" value="C:GID complex"/>
    <property type="evidence" value="ECO:0007669"/>
    <property type="project" value="TreeGrafter"/>
</dbReference>
<dbReference type="GO" id="GO:0043161">
    <property type="term" value="P:proteasome-mediated ubiquitin-dependent protein catabolic process"/>
    <property type="evidence" value="ECO:0007669"/>
    <property type="project" value="TreeGrafter"/>
</dbReference>